<dbReference type="GO" id="GO:0046872">
    <property type="term" value="F:metal ion binding"/>
    <property type="evidence" value="ECO:0007669"/>
    <property type="project" value="UniProtKB-KW"/>
</dbReference>
<sequence length="250" mass="26793">MTDAIPAATLVVLRERASGPPDVLMVERAPAMAFAAGAMVFPGGRVDPGDRQLAGTLGLRDIDDGAARIAAVRETIEEAGLPVGLTPLPGPDAVTALRTALHAGTPLAAALATAGVALDLTRLEPFARWRPSHRPTRLFDTRFFIARLPAAAPAPRVDGTENVRLCWATAQSVLDDAAAGRLSIIFPTQRNLERLARFDSYDAVAAHARATPVRVVTPWSEWRDGEEYLCIPDDLGYPITAQRMADMRRG</sequence>
<name>A0A2W5PBF8_9SPHN</name>
<dbReference type="EMBL" id="QFQI01000001">
    <property type="protein sequence ID" value="PZQ63151.1"/>
    <property type="molecule type" value="Genomic_DNA"/>
</dbReference>
<dbReference type="PANTHER" id="PTHR12318:SF0">
    <property type="entry name" value="ACYL-COENZYME A DIPHOSPHATASE NUDT19"/>
    <property type="match status" value="1"/>
</dbReference>
<keyword evidence="6" id="KW-0464">Manganese</keyword>
<evidence type="ECO:0000256" key="2">
    <source>
        <dbReference type="ARBA" id="ARBA00001946"/>
    </source>
</evidence>
<dbReference type="AlphaFoldDB" id="A0A2W5PBF8"/>
<evidence type="ECO:0000256" key="4">
    <source>
        <dbReference type="ARBA" id="ARBA00022801"/>
    </source>
</evidence>
<protein>
    <submittedName>
        <fullName evidence="8">NUDIX hydrolase</fullName>
    </submittedName>
</protein>
<evidence type="ECO:0000256" key="6">
    <source>
        <dbReference type="ARBA" id="ARBA00023211"/>
    </source>
</evidence>
<comment type="caution">
    <text evidence="8">The sequence shown here is derived from an EMBL/GenBank/DDBJ whole genome shotgun (WGS) entry which is preliminary data.</text>
</comment>
<evidence type="ECO:0000256" key="1">
    <source>
        <dbReference type="ARBA" id="ARBA00001936"/>
    </source>
</evidence>
<accession>A0A2W5PBF8</accession>
<dbReference type="GO" id="GO:0016818">
    <property type="term" value="F:hydrolase activity, acting on acid anhydrides, in phosphorus-containing anhydrides"/>
    <property type="evidence" value="ECO:0007669"/>
    <property type="project" value="InterPro"/>
</dbReference>
<evidence type="ECO:0000256" key="3">
    <source>
        <dbReference type="ARBA" id="ARBA00022723"/>
    </source>
</evidence>
<proteinExistence type="predicted"/>
<keyword evidence="3" id="KW-0479">Metal-binding</keyword>
<feature type="domain" description="Nudix hydrolase" evidence="7">
    <location>
        <begin position="3"/>
        <end position="190"/>
    </location>
</feature>
<gene>
    <name evidence="8" type="ORF">DI544_01355</name>
</gene>
<evidence type="ECO:0000313" key="9">
    <source>
        <dbReference type="Proteomes" id="UP000249229"/>
    </source>
</evidence>
<dbReference type="InterPro" id="IPR000086">
    <property type="entry name" value="NUDIX_hydrolase_dom"/>
</dbReference>
<evidence type="ECO:0000256" key="5">
    <source>
        <dbReference type="ARBA" id="ARBA00022842"/>
    </source>
</evidence>
<evidence type="ECO:0000259" key="7">
    <source>
        <dbReference type="PROSITE" id="PS51462"/>
    </source>
</evidence>
<dbReference type="InterPro" id="IPR015797">
    <property type="entry name" value="NUDIX_hydrolase-like_dom_sf"/>
</dbReference>
<keyword evidence="5" id="KW-0460">Magnesium</keyword>
<comment type="cofactor">
    <cofactor evidence="2">
        <name>Mg(2+)</name>
        <dbReference type="ChEBI" id="CHEBI:18420"/>
    </cofactor>
</comment>
<comment type="cofactor">
    <cofactor evidence="1">
        <name>Mn(2+)</name>
        <dbReference type="ChEBI" id="CHEBI:29035"/>
    </cofactor>
</comment>
<dbReference type="PANTHER" id="PTHR12318">
    <property type="entry name" value="TESTOSTERONE-REGULATED PROTEIN RP2"/>
    <property type="match status" value="1"/>
</dbReference>
<dbReference type="PROSITE" id="PS51462">
    <property type="entry name" value="NUDIX"/>
    <property type="match status" value="1"/>
</dbReference>
<dbReference type="Proteomes" id="UP000249229">
    <property type="component" value="Unassembled WGS sequence"/>
</dbReference>
<dbReference type="InterPro" id="IPR039121">
    <property type="entry name" value="NUDT19"/>
</dbReference>
<reference evidence="8 9" key="1">
    <citation type="submission" date="2017-08" db="EMBL/GenBank/DDBJ databases">
        <title>Infants hospitalized years apart are colonized by the same room-sourced microbial strains.</title>
        <authorList>
            <person name="Brooks B."/>
            <person name="Olm M.R."/>
            <person name="Firek B.A."/>
            <person name="Baker R."/>
            <person name="Thomas B.C."/>
            <person name="Morowitz M.J."/>
            <person name="Banfield J.F."/>
        </authorList>
    </citation>
    <scope>NUCLEOTIDE SEQUENCE [LARGE SCALE GENOMIC DNA]</scope>
    <source>
        <strain evidence="8">S2_005_001_R1_22</strain>
    </source>
</reference>
<organism evidence="8 9">
    <name type="scientific">Sphingomonas taxi</name>
    <dbReference type="NCBI Taxonomy" id="1549858"/>
    <lineage>
        <taxon>Bacteria</taxon>
        <taxon>Pseudomonadati</taxon>
        <taxon>Pseudomonadota</taxon>
        <taxon>Alphaproteobacteria</taxon>
        <taxon>Sphingomonadales</taxon>
        <taxon>Sphingomonadaceae</taxon>
        <taxon>Sphingomonas</taxon>
    </lineage>
</organism>
<dbReference type="SUPFAM" id="SSF55811">
    <property type="entry name" value="Nudix"/>
    <property type="match status" value="1"/>
</dbReference>
<keyword evidence="4 8" id="KW-0378">Hydrolase</keyword>
<dbReference type="Gene3D" id="3.90.79.10">
    <property type="entry name" value="Nucleoside Triphosphate Pyrophosphohydrolase"/>
    <property type="match status" value="1"/>
</dbReference>
<evidence type="ECO:0000313" key="8">
    <source>
        <dbReference type="EMBL" id="PZQ63151.1"/>
    </source>
</evidence>